<dbReference type="InterPro" id="IPR036390">
    <property type="entry name" value="WH_DNA-bd_sf"/>
</dbReference>
<dbReference type="AlphaFoldDB" id="A0A3N0DT95"/>
<dbReference type="InterPro" id="IPR023187">
    <property type="entry name" value="Tscrpt_reg_MarR-type_CS"/>
</dbReference>
<dbReference type="PRINTS" id="PR00598">
    <property type="entry name" value="HTHMARR"/>
</dbReference>
<evidence type="ECO:0000256" key="4">
    <source>
        <dbReference type="SAM" id="Coils"/>
    </source>
</evidence>
<protein>
    <submittedName>
        <fullName evidence="6">MarR family transcriptional regulator</fullName>
    </submittedName>
</protein>
<dbReference type="RefSeq" id="WP_123233312.1">
    <property type="nucleotide sequence ID" value="NZ_RJSG01000002.1"/>
</dbReference>
<dbReference type="InterPro" id="IPR000835">
    <property type="entry name" value="HTH_MarR-typ"/>
</dbReference>
<keyword evidence="4" id="KW-0175">Coiled coil</keyword>
<dbReference type="PROSITE" id="PS01117">
    <property type="entry name" value="HTH_MARR_1"/>
    <property type="match status" value="1"/>
</dbReference>
<dbReference type="Pfam" id="PF01047">
    <property type="entry name" value="MarR"/>
    <property type="match status" value="1"/>
</dbReference>
<dbReference type="PANTHER" id="PTHR39515:SF2">
    <property type="entry name" value="HTH-TYPE TRANSCRIPTIONAL REGULATOR RV0880"/>
    <property type="match status" value="1"/>
</dbReference>
<keyword evidence="2" id="KW-0238">DNA-binding</keyword>
<comment type="caution">
    <text evidence="6">The sequence shown here is derived from an EMBL/GenBank/DDBJ whole genome shotgun (WGS) entry which is preliminary data.</text>
</comment>
<sequence>MSAQPESPQDSTTTRLYLALGRLNRALRRDAKDATIGHGGLSALATLIEQGPQRAGTLAETEGITAPAMTRIVNSLVELGYVERTPDPADGRAQLVAPTTSGTALVLDKRAVRLRALQERLDRLSEDERAAVTTALAALENLTSEMS</sequence>
<dbReference type="OrthoDB" id="8966183at2"/>
<reference evidence="6 7" key="1">
    <citation type="submission" date="2018-11" db="EMBL/GenBank/DDBJ databases">
        <authorList>
            <person name="Li F."/>
        </authorList>
    </citation>
    <scope>NUCLEOTIDE SEQUENCE [LARGE SCALE GENOMIC DNA]</scope>
    <source>
        <strain evidence="6 7">KIS18-7</strain>
    </source>
</reference>
<keyword evidence="7" id="KW-1185">Reference proteome</keyword>
<organism evidence="6 7">
    <name type="scientific">Nocardioides marmorisolisilvae</name>
    <dbReference type="NCBI Taxonomy" id="1542737"/>
    <lineage>
        <taxon>Bacteria</taxon>
        <taxon>Bacillati</taxon>
        <taxon>Actinomycetota</taxon>
        <taxon>Actinomycetes</taxon>
        <taxon>Propionibacteriales</taxon>
        <taxon>Nocardioidaceae</taxon>
        <taxon>Nocardioides</taxon>
    </lineage>
</organism>
<dbReference type="SUPFAM" id="SSF46785">
    <property type="entry name" value="Winged helix' DNA-binding domain"/>
    <property type="match status" value="1"/>
</dbReference>
<evidence type="ECO:0000313" key="7">
    <source>
        <dbReference type="Proteomes" id="UP000277094"/>
    </source>
</evidence>
<keyword evidence="3" id="KW-0804">Transcription</keyword>
<dbReference type="InterPro" id="IPR036388">
    <property type="entry name" value="WH-like_DNA-bd_sf"/>
</dbReference>
<accession>A0A3N0DT95</accession>
<name>A0A3N0DT95_9ACTN</name>
<evidence type="ECO:0000256" key="1">
    <source>
        <dbReference type="ARBA" id="ARBA00023015"/>
    </source>
</evidence>
<feature type="domain" description="HTH marR-type" evidence="5">
    <location>
        <begin position="13"/>
        <end position="141"/>
    </location>
</feature>
<keyword evidence="1" id="KW-0805">Transcription regulation</keyword>
<gene>
    <name evidence="6" type="ORF">EFL95_07015</name>
</gene>
<dbReference type="EMBL" id="RJSG01000002">
    <property type="protein sequence ID" value="RNL78810.1"/>
    <property type="molecule type" value="Genomic_DNA"/>
</dbReference>
<evidence type="ECO:0000256" key="2">
    <source>
        <dbReference type="ARBA" id="ARBA00023125"/>
    </source>
</evidence>
<dbReference type="GO" id="GO:0003700">
    <property type="term" value="F:DNA-binding transcription factor activity"/>
    <property type="evidence" value="ECO:0007669"/>
    <property type="project" value="InterPro"/>
</dbReference>
<evidence type="ECO:0000256" key="3">
    <source>
        <dbReference type="ARBA" id="ARBA00023163"/>
    </source>
</evidence>
<dbReference type="Gene3D" id="1.10.10.10">
    <property type="entry name" value="Winged helix-like DNA-binding domain superfamily/Winged helix DNA-binding domain"/>
    <property type="match status" value="1"/>
</dbReference>
<dbReference type="GO" id="GO:0003677">
    <property type="term" value="F:DNA binding"/>
    <property type="evidence" value="ECO:0007669"/>
    <property type="project" value="UniProtKB-KW"/>
</dbReference>
<dbReference type="Proteomes" id="UP000277094">
    <property type="component" value="Unassembled WGS sequence"/>
</dbReference>
<dbReference type="PANTHER" id="PTHR39515">
    <property type="entry name" value="CONSERVED PROTEIN"/>
    <property type="match status" value="1"/>
</dbReference>
<evidence type="ECO:0000259" key="5">
    <source>
        <dbReference type="PROSITE" id="PS50995"/>
    </source>
</evidence>
<proteinExistence type="predicted"/>
<dbReference type="PROSITE" id="PS50995">
    <property type="entry name" value="HTH_MARR_2"/>
    <property type="match status" value="1"/>
</dbReference>
<feature type="coiled-coil region" evidence="4">
    <location>
        <begin position="107"/>
        <end position="134"/>
    </location>
</feature>
<dbReference type="InterPro" id="IPR052526">
    <property type="entry name" value="HTH-type_Bedaq_tolerance"/>
</dbReference>
<evidence type="ECO:0000313" key="6">
    <source>
        <dbReference type="EMBL" id="RNL78810.1"/>
    </source>
</evidence>
<dbReference type="SMART" id="SM00347">
    <property type="entry name" value="HTH_MARR"/>
    <property type="match status" value="1"/>
</dbReference>